<dbReference type="Proteomes" id="UP001410394">
    <property type="component" value="Unassembled WGS sequence"/>
</dbReference>
<sequence length="147" mass="16822">MSASSEENVTQQLQALIDWYQRIAPDNLDELARFYAEGARFVDPFNDVRGIAAIGNIFRHMFIQVEAPRFVVNERFISGTNVVLGWHFLFRSGGREMSIDGLSRLIFNAEGLVIEHRDYWDASSQLYVHLPIVGGIFRFLVRRLSAS</sequence>
<reference evidence="2 3" key="1">
    <citation type="journal article" date="2018" name="Int. J. Syst. Evol. Microbiol.">
        <title>Uliginosibacterium sediminicola sp. nov., isolated from freshwater sediment.</title>
        <authorList>
            <person name="Hwang W.M."/>
            <person name="Kim S.M."/>
            <person name="Kang K."/>
            <person name="Ahn T.Y."/>
        </authorList>
    </citation>
    <scope>NUCLEOTIDE SEQUENCE [LARGE SCALE GENOMIC DNA]</scope>
    <source>
        <strain evidence="2 3">M1-21</strain>
    </source>
</reference>
<organism evidence="2 3">
    <name type="scientific">Uliginosibacterium sediminicola</name>
    <dbReference type="NCBI Taxonomy" id="2024550"/>
    <lineage>
        <taxon>Bacteria</taxon>
        <taxon>Pseudomonadati</taxon>
        <taxon>Pseudomonadota</taxon>
        <taxon>Betaproteobacteria</taxon>
        <taxon>Rhodocyclales</taxon>
        <taxon>Zoogloeaceae</taxon>
        <taxon>Uliginosibacterium</taxon>
    </lineage>
</organism>
<protein>
    <submittedName>
        <fullName evidence="2">Nuclear transport factor 2 family protein</fullName>
    </submittedName>
</protein>
<dbReference type="SUPFAM" id="SSF54427">
    <property type="entry name" value="NTF2-like"/>
    <property type="match status" value="1"/>
</dbReference>
<gene>
    <name evidence="2" type="ORF">ABDB84_06695</name>
</gene>
<name>A0ABU9YWT4_9RHOO</name>
<dbReference type="EMBL" id="JBDIVE010000002">
    <property type="protein sequence ID" value="MEN3068161.1"/>
    <property type="molecule type" value="Genomic_DNA"/>
</dbReference>
<evidence type="ECO:0000259" key="1">
    <source>
        <dbReference type="Pfam" id="PF12680"/>
    </source>
</evidence>
<accession>A0ABU9YWT4</accession>
<dbReference type="InterPro" id="IPR032710">
    <property type="entry name" value="NTF2-like_dom_sf"/>
</dbReference>
<evidence type="ECO:0000313" key="2">
    <source>
        <dbReference type="EMBL" id="MEN3068161.1"/>
    </source>
</evidence>
<feature type="domain" description="SnoaL-like" evidence="1">
    <location>
        <begin position="18"/>
        <end position="116"/>
    </location>
</feature>
<keyword evidence="3" id="KW-1185">Reference proteome</keyword>
<dbReference type="Gene3D" id="3.10.450.50">
    <property type="match status" value="1"/>
</dbReference>
<proteinExistence type="predicted"/>
<dbReference type="RefSeq" id="WP_345918921.1">
    <property type="nucleotide sequence ID" value="NZ_JBDIVE010000002.1"/>
</dbReference>
<dbReference type="InterPro" id="IPR037401">
    <property type="entry name" value="SnoaL-like"/>
</dbReference>
<dbReference type="Pfam" id="PF12680">
    <property type="entry name" value="SnoaL_2"/>
    <property type="match status" value="1"/>
</dbReference>
<comment type="caution">
    <text evidence="2">The sequence shown here is derived from an EMBL/GenBank/DDBJ whole genome shotgun (WGS) entry which is preliminary data.</text>
</comment>
<evidence type="ECO:0000313" key="3">
    <source>
        <dbReference type="Proteomes" id="UP001410394"/>
    </source>
</evidence>